<dbReference type="SUPFAM" id="SSF55073">
    <property type="entry name" value="Nucleotide cyclase"/>
    <property type="match status" value="1"/>
</dbReference>
<feature type="transmembrane region" description="Helical" evidence="1">
    <location>
        <begin position="315"/>
        <end position="334"/>
    </location>
</feature>
<feature type="transmembrane region" description="Helical" evidence="1">
    <location>
        <begin position="192"/>
        <end position="214"/>
    </location>
</feature>
<dbReference type="Pfam" id="PF00990">
    <property type="entry name" value="GGDEF"/>
    <property type="match status" value="1"/>
</dbReference>
<keyword evidence="4" id="KW-1185">Reference proteome</keyword>
<dbReference type="InterPro" id="IPR000160">
    <property type="entry name" value="GGDEF_dom"/>
</dbReference>
<dbReference type="Gene3D" id="2.60.40.2380">
    <property type="match status" value="1"/>
</dbReference>
<feature type="transmembrane region" description="Helical" evidence="1">
    <location>
        <begin position="346"/>
        <end position="365"/>
    </location>
</feature>
<dbReference type="Proteomes" id="UP000469385">
    <property type="component" value="Unassembled WGS sequence"/>
</dbReference>
<reference evidence="3 4" key="1">
    <citation type="submission" date="2019-12" db="EMBL/GenBank/DDBJ databases">
        <authorList>
            <person name="Huq M.A."/>
        </authorList>
    </citation>
    <scope>NUCLEOTIDE SEQUENCE [LARGE SCALE GENOMIC DNA]</scope>
    <source>
        <strain evidence="3 4">MAH-25</strain>
    </source>
</reference>
<keyword evidence="1" id="KW-0472">Membrane</keyword>
<organism evidence="3 4">
    <name type="scientific">Ramlibacter pinisoli</name>
    <dbReference type="NCBI Taxonomy" id="2682844"/>
    <lineage>
        <taxon>Bacteria</taxon>
        <taxon>Pseudomonadati</taxon>
        <taxon>Pseudomonadota</taxon>
        <taxon>Betaproteobacteria</taxon>
        <taxon>Burkholderiales</taxon>
        <taxon>Comamonadaceae</taxon>
        <taxon>Ramlibacter</taxon>
    </lineage>
</organism>
<feature type="transmembrane region" description="Helical" evidence="1">
    <location>
        <begin position="261"/>
        <end position="279"/>
    </location>
</feature>
<keyword evidence="1" id="KW-0812">Transmembrane</keyword>
<dbReference type="InterPro" id="IPR052155">
    <property type="entry name" value="Biofilm_reg_signaling"/>
</dbReference>
<feature type="transmembrane region" description="Helical" evidence="1">
    <location>
        <begin position="226"/>
        <end position="249"/>
    </location>
</feature>
<keyword evidence="1" id="KW-1133">Transmembrane helix</keyword>
<dbReference type="Pfam" id="PF07696">
    <property type="entry name" value="7TMR-DISMED2"/>
    <property type="match status" value="1"/>
</dbReference>
<name>A0A6N8J3M3_9BURK</name>
<evidence type="ECO:0000313" key="3">
    <source>
        <dbReference type="EMBL" id="MVQ32930.1"/>
    </source>
</evidence>
<dbReference type="Gene3D" id="3.30.70.270">
    <property type="match status" value="1"/>
</dbReference>
<protein>
    <submittedName>
        <fullName evidence="3">Diguanylate cyclase</fullName>
    </submittedName>
</protein>
<dbReference type="InterPro" id="IPR011623">
    <property type="entry name" value="7TMR_DISM_rcpt_extracell_dom1"/>
</dbReference>
<evidence type="ECO:0000256" key="1">
    <source>
        <dbReference type="SAM" id="Phobius"/>
    </source>
</evidence>
<evidence type="ECO:0000313" key="4">
    <source>
        <dbReference type="Proteomes" id="UP000469385"/>
    </source>
</evidence>
<dbReference type="InterPro" id="IPR029787">
    <property type="entry name" value="Nucleotide_cyclase"/>
</dbReference>
<dbReference type="Pfam" id="PF07695">
    <property type="entry name" value="7TMR-DISM_7TM"/>
    <property type="match status" value="1"/>
</dbReference>
<dbReference type="EMBL" id="WSEL01000011">
    <property type="protein sequence ID" value="MVQ32930.1"/>
    <property type="molecule type" value="Genomic_DNA"/>
</dbReference>
<comment type="caution">
    <text evidence="3">The sequence shown here is derived from an EMBL/GenBank/DDBJ whole genome shotgun (WGS) entry which is preliminary data.</text>
</comment>
<dbReference type="AlphaFoldDB" id="A0A6N8J3M3"/>
<evidence type="ECO:0000259" key="2">
    <source>
        <dbReference type="SMART" id="SM00267"/>
    </source>
</evidence>
<dbReference type="PANTHER" id="PTHR44757">
    <property type="entry name" value="DIGUANYLATE CYCLASE DGCP"/>
    <property type="match status" value="1"/>
</dbReference>
<feature type="transmembrane region" description="Helical" evidence="1">
    <location>
        <begin position="291"/>
        <end position="309"/>
    </location>
</feature>
<dbReference type="InterPro" id="IPR043128">
    <property type="entry name" value="Rev_trsase/Diguanyl_cyclase"/>
</dbReference>
<feature type="transmembrane region" description="Helical" evidence="1">
    <location>
        <begin position="377"/>
        <end position="395"/>
    </location>
</feature>
<dbReference type="SMART" id="SM00267">
    <property type="entry name" value="GGDEF"/>
    <property type="match status" value="1"/>
</dbReference>
<dbReference type="InterPro" id="IPR011622">
    <property type="entry name" value="7TMR_DISM_rcpt_extracell_dom2"/>
</dbReference>
<feature type="domain" description="GGDEF" evidence="2">
    <location>
        <begin position="404"/>
        <end position="579"/>
    </location>
</feature>
<proteinExistence type="predicted"/>
<sequence length="597" mass="65537">MRRLRRMAEEQPGLRARAAALLRRLALLLLLLAGAGGQPAWAVPGEGDITVQGRYAFDPGGQASVEAVAGGALPLQRLDRHRAFALGTGALWMRFELPVLDPAQRWYLLLSGSPFIDRASLFTADAGGRWREQRAGDHLPVAQWAHPHDSPLFSVPAGSGGTVWLRLQNQPAPASPFLRLVSEDGVQAQRQWTHLLVGGYLGFGLLVFVVGLMHARLYRDRAFHAYCAYVACMLLFQLAFTGLGGLFLWRTSAAFNDAAPALFMLPMIAAGIWFVREATALQRHHRGVDRATCAFVLFGLVLAGVYPWARGHGAYPLLNAYGLVSVVLSITLCAWTWRRGERYSGWLLLGFLPVHLAYPFPALRAAGLLPDSWATEYAVLIGSALEIPLLLWILHCRAKDFSETRVRLRALDSTDPLTGLAIPPVLQLRLRDALRRAHATGQRCAVLLVEVANHADIVARAGREAGDRALVVAASRLTAVVRELDTVCRIADHRFAILTEGSQPSERRRLLAQHVVARGLEPVPRLPRDLSLRLRVVTASAPDGSIELTGDGTADEQHLMQRLNRRLDRMLLDPRLVVHHLEPRDAAASVRQPVAAG</sequence>
<accession>A0A6N8J3M3</accession>
<gene>
    <name evidence="3" type="ORF">GON04_25985</name>
</gene>
<dbReference type="PANTHER" id="PTHR44757:SF2">
    <property type="entry name" value="BIOFILM ARCHITECTURE MAINTENANCE PROTEIN MBAA"/>
    <property type="match status" value="1"/>
</dbReference>